<dbReference type="AlphaFoldDB" id="A0A9D1YN41"/>
<evidence type="ECO:0000313" key="9">
    <source>
        <dbReference type="EMBL" id="HIY59789.1"/>
    </source>
</evidence>
<feature type="transmembrane region" description="Helical" evidence="8">
    <location>
        <begin position="93"/>
        <end position="116"/>
    </location>
</feature>
<organism evidence="9 10">
    <name type="scientific">Candidatus Eisenbergiella pullistercoris</name>
    <dbReference type="NCBI Taxonomy" id="2838555"/>
    <lineage>
        <taxon>Bacteria</taxon>
        <taxon>Bacillati</taxon>
        <taxon>Bacillota</taxon>
        <taxon>Clostridia</taxon>
        <taxon>Lachnospirales</taxon>
        <taxon>Lachnospiraceae</taxon>
        <taxon>Eisenbergiella</taxon>
    </lineage>
</organism>
<feature type="transmembrane region" description="Helical" evidence="8">
    <location>
        <begin position="495"/>
        <end position="511"/>
    </location>
</feature>
<reference evidence="9" key="2">
    <citation type="submission" date="2021-04" db="EMBL/GenBank/DDBJ databases">
        <authorList>
            <person name="Gilroy R."/>
        </authorList>
    </citation>
    <scope>NUCLEOTIDE SEQUENCE</scope>
    <source>
        <strain evidence="9">ChiSxjej3B15-24422</strain>
    </source>
</reference>
<feature type="transmembrane region" description="Helical" evidence="8">
    <location>
        <begin position="456"/>
        <end position="475"/>
    </location>
</feature>
<dbReference type="InterPro" id="IPR024194">
    <property type="entry name" value="Ac/AlaTfrase_AlgI/DltB"/>
</dbReference>
<keyword evidence="4 8" id="KW-0812">Transmembrane</keyword>
<feature type="transmembrane region" description="Helical" evidence="8">
    <location>
        <begin position="136"/>
        <end position="158"/>
    </location>
</feature>
<dbReference type="PIRSF" id="PIRSF016636">
    <property type="entry name" value="AlgI_DltB"/>
    <property type="match status" value="1"/>
</dbReference>
<feature type="transmembrane region" description="Helical" evidence="8">
    <location>
        <begin position="363"/>
        <end position="385"/>
    </location>
</feature>
<feature type="transmembrane region" description="Helical" evidence="8">
    <location>
        <begin position="406"/>
        <end position="422"/>
    </location>
</feature>
<dbReference type="InterPro" id="IPR051085">
    <property type="entry name" value="MB_O-acyltransferase"/>
</dbReference>
<comment type="caution">
    <text evidence="9">The sequence shown here is derived from an EMBL/GenBank/DDBJ whole genome shotgun (WGS) entry which is preliminary data.</text>
</comment>
<dbReference type="Proteomes" id="UP000824007">
    <property type="component" value="Unassembled WGS sequence"/>
</dbReference>
<reference evidence="9" key="1">
    <citation type="journal article" date="2021" name="PeerJ">
        <title>Extensive microbial diversity within the chicken gut microbiome revealed by metagenomics and culture.</title>
        <authorList>
            <person name="Gilroy R."/>
            <person name="Ravi A."/>
            <person name="Getino M."/>
            <person name="Pursley I."/>
            <person name="Horton D.L."/>
            <person name="Alikhan N.F."/>
            <person name="Baker D."/>
            <person name="Gharbi K."/>
            <person name="Hall N."/>
            <person name="Watson M."/>
            <person name="Adriaenssens E.M."/>
            <person name="Foster-Nyarko E."/>
            <person name="Jarju S."/>
            <person name="Secka A."/>
            <person name="Antonio M."/>
            <person name="Oren A."/>
            <person name="Chaudhuri R.R."/>
            <person name="La Ragione R."/>
            <person name="Hildebrand F."/>
            <person name="Pallen M.J."/>
        </authorList>
    </citation>
    <scope>NUCLEOTIDE SEQUENCE</scope>
    <source>
        <strain evidence="9">ChiSxjej3B15-24422</strain>
    </source>
</reference>
<protein>
    <submittedName>
        <fullName evidence="9">MBOAT family protein</fullName>
    </submittedName>
</protein>
<feature type="transmembrane region" description="Helical" evidence="8">
    <location>
        <begin position="340"/>
        <end position="357"/>
    </location>
</feature>
<feature type="transmembrane region" description="Helical" evidence="8">
    <location>
        <begin position="244"/>
        <end position="261"/>
    </location>
</feature>
<proteinExistence type="inferred from homology"/>
<dbReference type="PANTHER" id="PTHR13285:SF18">
    <property type="entry name" value="PROTEIN-CYSTEINE N-PALMITOYLTRANSFERASE RASP"/>
    <property type="match status" value="1"/>
</dbReference>
<dbReference type="GO" id="GO:0042121">
    <property type="term" value="P:alginic acid biosynthetic process"/>
    <property type="evidence" value="ECO:0007669"/>
    <property type="project" value="InterPro"/>
</dbReference>
<keyword evidence="7" id="KW-0808">Transferase</keyword>
<evidence type="ECO:0000256" key="7">
    <source>
        <dbReference type="PIRNR" id="PIRNR016636"/>
    </source>
</evidence>
<name>A0A9D1YN41_9FIRM</name>
<feature type="transmembrane region" description="Helical" evidence="8">
    <location>
        <begin position="48"/>
        <end position="66"/>
    </location>
</feature>
<evidence type="ECO:0000256" key="5">
    <source>
        <dbReference type="ARBA" id="ARBA00022989"/>
    </source>
</evidence>
<dbReference type="GO" id="GO:0005886">
    <property type="term" value="C:plasma membrane"/>
    <property type="evidence" value="ECO:0007669"/>
    <property type="project" value="UniProtKB-SubCell"/>
</dbReference>
<feature type="transmembrane region" description="Helical" evidence="8">
    <location>
        <begin position="170"/>
        <end position="188"/>
    </location>
</feature>
<dbReference type="EMBL" id="DXDD01000047">
    <property type="protein sequence ID" value="HIY59789.1"/>
    <property type="molecule type" value="Genomic_DNA"/>
</dbReference>
<gene>
    <name evidence="9" type="ORF">H9831_03770</name>
</gene>
<evidence type="ECO:0000313" key="10">
    <source>
        <dbReference type="Proteomes" id="UP000824007"/>
    </source>
</evidence>
<dbReference type="InterPro" id="IPR028362">
    <property type="entry name" value="AlgI"/>
</dbReference>
<comment type="similarity">
    <text evidence="2 7">Belongs to the membrane-bound acyltransferase family.</text>
</comment>
<keyword evidence="6 7" id="KW-0472">Membrane</keyword>
<accession>A0A9D1YN41</accession>
<dbReference type="PANTHER" id="PTHR13285">
    <property type="entry name" value="ACYLTRANSFERASE"/>
    <property type="match status" value="1"/>
</dbReference>
<evidence type="ECO:0000256" key="8">
    <source>
        <dbReference type="SAM" id="Phobius"/>
    </source>
</evidence>
<sequence>MSITSFYFLLFYALVLLIYYIVPKKGQWVILLLASLLYYFFSDNGFLIFYPLSAVLVCQAGIWRMTQVRERAQARRAAGEDPGKEPQRKCRRALAAVILVNVGALFLLKYINFGINTVNGIASLFRKGELLHGLDWLVPLGISYYSLTLIGYVADVYFEIAKPLKNPGKLALYGMFFPCMLSGPILRFREDGDPLFAPHPFDYVQVTRGMQRMLWGFFKVLVISERMGKIVDTVYGNYGQYPGLYIWIGTVAFAFQLYTNFSGGMDISLGIAQTFGLKLPENFERPFFSRTISEYWRRWHITLGVWMKEYVFYPILRSALFAGLGKKLRARFGKKKGKQLTTFAGMFLLWFTVGVWHGGDWKYVIGSGLLHWFYIVCGELLGPVYAKGMQKLGIDPKAKWVDGLRVLRTFFLVNIGFVFFRADSVGDAWRMLGLSVSVFNPGILANGSVFTLGLDWIEFTIAAVSLLLLLAVSLLQEKGSVRERIGRKRLPLRWLIWYALLFYVILLGNYGPDYSAAEFIYQGF</sequence>
<feature type="transmembrane region" description="Helical" evidence="8">
    <location>
        <begin position="6"/>
        <end position="22"/>
    </location>
</feature>
<keyword evidence="3 7" id="KW-1003">Cell membrane</keyword>
<dbReference type="PIRSF" id="PIRSF500217">
    <property type="entry name" value="AlgI"/>
    <property type="match status" value="1"/>
</dbReference>
<dbReference type="Pfam" id="PF03062">
    <property type="entry name" value="MBOAT"/>
    <property type="match status" value="1"/>
</dbReference>
<evidence type="ECO:0000256" key="1">
    <source>
        <dbReference type="ARBA" id="ARBA00004651"/>
    </source>
</evidence>
<evidence type="ECO:0000256" key="6">
    <source>
        <dbReference type="ARBA" id="ARBA00023136"/>
    </source>
</evidence>
<evidence type="ECO:0000256" key="4">
    <source>
        <dbReference type="ARBA" id="ARBA00022692"/>
    </source>
</evidence>
<comment type="subcellular location">
    <subcellularLocation>
        <location evidence="1">Cell membrane</location>
        <topology evidence="1">Multi-pass membrane protein</topology>
    </subcellularLocation>
</comment>
<keyword evidence="7" id="KW-0012">Acyltransferase</keyword>
<keyword evidence="5 8" id="KW-1133">Transmembrane helix</keyword>
<evidence type="ECO:0000256" key="3">
    <source>
        <dbReference type="ARBA" id="ARBA00022475"/>
    </source>
</evidence>
<dbReference type="GO" id="GO:0016746">
    <property type="term" value="F:acyltransferase activity"/>
    <property type="evidence" value="ECO:0007669"/>
    <property type="project" value="UniProtKB-KW"/>
</dbReference>
<evidence type="ECO:0000256" key="2">
    <source>
        <dbReference type="ARBA" id="ARBA00010323"/>
    </source>
</evidence>
<dbReference type="InterPro" id="IPR004299">
    <property type="entry name" value="MBOAT_fam"/>
</dbReference>